<feature type="region of interest" description="Disordered" evidence="2">
    <location>
        <begin position="1"/>
        <end position="51"/>
    </location>
</feature>
<proteinExistence type="inferred from homology"/>
<evidence type="ECO:0000313" key="4">
    <source>
        <dbReference type="EMBL" id="KAL1884207.1"/>
    </source>
</evidence>
<dbReference type="InterPro" id="IPR029063">
    <property type="entry name" value="SAM-dependent_MTases_sf"/>
</dbReference>
<feature type="region of interest" description="Disordered" evidence="2">
    <location>
        <begin position="270"/>
        <end position="307"/>
    </location>
</feature>
<dbReference type="CDD" id="cd02440">
    <property type="entry name" value="AdoMet_MTases"/>
    <property type="match status" value="1"/>
</dbReference>
<evidence type="ECO:0000256" key="2">
    <source>
        <dbReference type="SAM" id="MobiDB-lite"/>
    </source>
</evidence>
<feature type="compositionally biased region" description="Polar residues" evidence="2">
    <location>
        <begin position="1"/>
        <end position="11"/>
    </location>
</feature>
<protein>
    <recommendedName>
        <fullName evidence="3">Methyltransferase type 11 domain-containing protein</fullName>
    </recommendedName>
</protein>
<dbReference type="Gene3D" id="3.40.50.150">
    <property type="entry name" value="Vaccinia Virus protein VP39"/>
    <property type="match status" value="1"/>
</dbReference>
<comment type="similarity">
    <text evidence="1">Belongs to the methyltransferase superfamily. LaeA methyltransferase family.</text>
</comment>
<accession>A0ABR3Y7E8</accession>
<dbReference type="SUPFAM" id="SSF53335">
    <property type="entry name" value="S-adenosyl-L-methionine-dependent methyltransferases"/>
    <property type="match status" value="1"/>
</dbReference>
<gene>
    <name evidence="4" type="ORF">VTK73DRAFT_5343</name>
</gene>
<sequence length="515" mass="55815">MSPDQSTSSKVSGPAAPPLPRAESISSTSGATAMSSRTIPSSEHLSSIAETPSSELPKPFVVRNGRTYLSDPSIPYPLPVDLSEIHRQSLRMLLLFQLFGGPVCSPAFSTRPPRRVLEVGCGSAFWSMICHRYFARQGHKDISFTGIDIAPVAPGAPGYADAISGVSDADTIEDDGRRNTSSAAVDGCPDKDMKWQFVQHDLRKFPWPLPDNDFDLVIVKDMSLVTHMSLLQRFMDEYIRVLRPGGTLEIWESDHTIRMLRPHVPELPLRRTKPAAVPHVQGARTPNDHRFDSDSDGSEDSEQDADEAVSNLGAYVITRNTPLSSPLNNFLVEYNGWVSRALEARGLSPMPCTVIGPLLLQESETLTNIMSRRLAVPLSEIRWEREGVGGVVTKDGKSYIETKGRGPVGPGGASLGGGAGGVTGGVGRSGASSSVGGQDAEQSLTTTQAALRKTALTTVVQQIHSLEWILRDVSGKSQDEWDGWLGKMMNDLVKEQGTSWGECLEIGAWWATKRA</sequence>
<comment type="caution">
    <text evidence="4">The sequence shown here is derived from an EMBL/GenBank/DDBJ whole genome shotgun (WGS) entry which is preliminary data.</text>
</comment>
<evidence type="ECO:0000259" key="3">
    <source>
        <dbReference type="Pfam" id="PF08241"/>
    </source>
</evidence>
<dbReference type="EMBL" id="JAZHXJ010000003">
    <property type="protein sequence ID" value="KAL1884207.1"/>
    <property type="molecule type" value="Genomic_DNA"/>
</dbReference>
<name>A0ABR3Y7E8_9PEZI</name>
<dbReference type="InterPro" id="IPR013216">
    <property type="entry name" value="Methyltransf_11"/>
</dbReference>
<dbReference type="Proteomes" id="UP001586593">
    <property type="component" value="Unassembled WGS sequence"/>
</dbReference>
<feature type="domain" description="Methyltransferase type 11" evidence="3">
    <location>
        <begin position="193"/>
        <end position="248"/>
    </location>
</feature>
<feature type="region of interest" description="Disordered" evidence="2">
    <location>
        <begin position="401"/>
        <end position="441"/>
    </location>
</feature>
<dbReference type="PANTHER" id="PTHR43591">
    <property type="entry name" value="METHYLTRANSFERASE"/>
    <property type="match status" value="1"/>
</dbReference>
<evidence type="ECO:0000313" key="5">
    <source>
        <dbReference type="Proteomes" id="UP001586593"/>
    </source>
</evidence>
<organism evidence="4 5">
    <name type="scientific">Phialemonium thermophilum</name>
    <dbReference type="NCBI Taxonomy" id="223376"/>
    <lineage>
        <taxon>Eukaryota</taxon>
        <taxon>Fungi</taxon>
        <taxon>Dikarya</taxon>
        <taxon>Ascomycota</taxon>
        <taxon>Pezizomycotina</taxon>
        <taxon>Sordariomycetes</taxon>
        <taxon>Sordariomycetidae</taxon>
        <taxon>Cephalothecales</taxon>
        <taxon>Cephalothecaceae</taxon>
        <taxon>Phialemonium</taxon>
    </lineage>
</organism>
<reference evidence="4 5" key="1">
    <citation type="journal article" date="2024" name="Commun. Biol.">
        <title>Comparative genomic analysis of thermophilic fungi reveals convergent evolutionary adaptations and gene losses.</title>
        <authorList>
            <person name="Steindorff A.S."/>
            <person name="Aguilar-Pontes M.V."/>
            <person name="Robinson A.J."/>
            <person name="Andreopoulos B."/>
            <person name="LaButti K."/>
            <person name="Kuo A."/>
            <person name="Mondo S."/>
            <person name="Riley R."/>
            <person name="Otillar R."/>
            <person name="Haridas S."/>
            <person name="Lipzen A."/>
            <person name="Grimwood J."/>
            <person name="Schmutz J."/>
            <person name="Clum A."/>
            <person name="Reid I.D."/>
            <person name="Moisan M.C."/>
            <person name="Butler G."/>
            <person name="Nguyen T.T.M."/>
            <person name="Dewar K."/>
            <person name="Conant G."/>
            <person name="Drula E."/>
            <person name="Henrissat B."/>
            <person name="Hansel C."/>
            <person name="Singer S."/>
            <person name="Hutchinson M.I."/>
            <person name="de Vries R.P."/>
            <person name="Natvig D.O."/>
            <person name="Powell A.J."/>
            <person name="Tsang A."/>
            <person name="Grigoriev I.V."/>
        </authorList>
    </citation>
    <scope>NUCLEOTIDE SEQUENCE [LARGE SCALE GENOMIC DNA]</scope>
    <source>
        <strain evidence="4 5">ATCC 24622</strain>
    </source>
</reference>
<evidence type="ECO:0000256" key="1">
    <source>
        <dbReference type="ARBA" id="ARBA00038158"/>
    </source>
</evidence>
<feature type="compositionally biased region" description="Gly residues" evidence="2">
    <location>
        <begin position="406"/>
        <end position="428"/>
    </location>
</feature>
<keyword evidence="5" id="KW-1185">Reference proteome</keyword>
<dbReference type="PANTHER" id="PTHR43591:SF50">
    <property type="entry name" value="METHYLTRANSFERASE DOMAIN-CONTAINING PROTEIN-RELATED"/>
    <property type="match status" value="1"/>
</dbReference>
<dbReference type="Pfam" id="PF08241">
    <property type="entry name" value="Methyltransf_11"/>
    <property type="match status" value="1"/>
</dbReference>
<feature type="compositionally biased region" description="Acidic residues" evidence="2">
    <location>
        <begin position="294"/>
        <end position="307"/>
    </location>
</feature>
<feature type="compositionally biased region" description="Polar residues" evidence="2">
    <location>
        <begin position="24"/>
        <end position="51"/>
    </location>
</feature>